<dbReference type="PRINTS" id="PR00625">
    <property type="entry name" value="JDOMAIN"/>
</dbReference>
<dbReference type="PANTHER" id="PTHR43948">
    <property type="entry name" value="DNAJ HOMOLOG SUBFAMILY B"/>
    <property type="match status" value="1"/>
</dbReference>
<dbReference type="EMBL" id="CABVLZ010000001">
    <property type="protein sequence ID" value="VVU94291.1"/>
    <property type="molecule type" value="Genomic_DNA"/>
</dbReference>
<sequence>MPDYYKILGLNKNASDAEIKKQYKKLAIKWHPDKNLNNPQAEEEFKKISEAYQILSDKNKRKQYDMGGFSMPSHYHDFTDANDIFSSIFGSSFFNDSNMFNHNSFFDNSDMFNHNSFFDNSDMFNHNSFFDNSDMFNHNSFFDNSDMFVNSGNMSNFSSTSRSETYINGQKIVTETKNINGVVTQIKTVNGQIVSRTEDGKEMIENKNN</sequence>
<dbReference type="PROSITE" id="PS50076">
    <property type="entry name" value="DNAJ_2"/>
    <property type="match status" value="1"/>
</dbReference>
<dbReference type="PANTHER" id="PTHR43948:SF10">
    <property type="entry name" value="MRJ, ISOFORM E"/>
    <property type="match status" value="1"/>
</dbReference>
<dbReference type="Gene3D" id="1.10.287.110">
    <property type="entry name" value="DnaJ domain"/>
    <property type="match status" value="1"/>
</dbReference>
<dbReference type="CDD" id="cd06257">
    <property type="entry name" value="DnaJ"/>
    <property type="match status" value="1"/>
</dbReference>
<accession>A0A5E8CGJ8</accession>
<proteinExistence type="predicted"/>
<dbReference type="SMART" id="SM00271">
    <property type="entry name" value="DnaJ"/>
    <property type="match status" value="1"/>
</dbReference>
<dbReference type="GO" id="GO:0051087">
    <property type="term" value="F:protein-folding chaperone binding"/>
    <property type="evidence" value="ECO:0007669"/>
    <property type="project" value="TreeGrafter"/>
</dbReference>
<dbReference type="GO" id="GO:0005737">
    <property type="term" value="C:cytoplasm"/>
    <property type="evidence" value="ECO:0007669"/>
    <property type="project" value="TreeGrafter"/>
</dbReference>
<dbReference type="GO" id="GO:0044183">
    <property type="term" value="F:protein folding chaperone"/>
    <property type="evidence" value="ECO:0007669"/>
    <property type="project" value="TreeGrafter"/>
</dbReference>
<dbReference type="InterPro" id="IPR036869">
    <property type="entry name" value="J_dom_sf"/>
</dbReference>
<dbReference type="InterPro" id="IPR001623">
    <property type="entry name" value="DnaJ_domain"/>
</dbReference>
<dbReference type="SUPFAM" id="SSF46565">
    <property type="entry name" value="Chaperone J-domain"/>
    <property type="match status" value="1"/>
</dbReference>
<dbReference type="PROSITE" id="PS00636">
    <property type="entry name" value="DNAJ_1"/>
    <property type="match status" value="1"/>
</dbReference>
<dbReference type="GO" id="GO:0051082">
    <property type="term" value="F:unfolded protein binding"/>
    <property type="evidence" value="ECO:0007669"/>
    <property type="project" value="TreeGrafter"/>
</dbReference>
<evidence type="ECO:0000313" key="2">
    <source>
        <dbReference type="EMBL" id="VVU94291.1"/>
    </source>
</evidence>
<dbReference type="Pfam" id="PF00226">
    <property type="entry name" value="DnaJ"/>
    <property type="match status" value="1"/>
</dbReference>
<organism evidence="2">
    <name type="scientific">seawater metagenome</name>
    <dbReference type="NCBI Taxonomy" id="1561972"/>
    <lineage>
        <taxon>unclassified sequences</taxon>
        <taxon>metagenomes</taxon>
        <taxon>ecological metagenomes</taxon>
    </lineage>
</organism>
<dbReference type="InterPro" id="IPR018253">
    <property type="entry name" value="DnaJ_domain_CS"/>
</dbReference>
<evidence type="ECO:0000259" key="1">
    <source>
        <dbReference type="PROSITE" id="PS50076"/>
    </source>
</evidence>
<gene>
    <name evidence="2" type="ORF">CPAV1605_11</name>
</gene>
<protein>
    <submittedName>
        <fullName evidence="2">DnaJ domain</fullName>
    </submittedName>
</protein>
<dbReference type="GO" id="GO:0005634">
    <property type="term" value="C:nucleus"/>
    <property type="evidence" value="ECO:0007669"/>
    <property type="project" value="TreeGrafter"/>
</dbReference>
<dbReference type="AlphaFoldDB" id="A0A5E8CGJ8"/>
<reference evidence="2" key="1">
    <citation type="submission" date="2019-09" db="EMBL/GenBank/DDBJ databases">
        <authorList>
            <person name="Needham M D."/>
        </authorList>
    </citation>
    <scope>NUCLEOTIDE SEQUENCE</scope>
</reference>
<name>A0A5E8CGJ8_9ZZZZ</name>
<feature type="domain" description="J" evidence="1">
    <location>
        <begin position="3"/>
        <end position="68"/>
    </location>
</feature>